<evidence type="ECO:0000313" key="1">
    <source>
        <dbReference type="EMBL" id="CAB5223980.1"/>
    </source>
</evidence>
<protein>
    <submittedName>
        <fullName evidence="1">Uncharacterized protein</fullName>
    </submittedName>
</protein>
<organism evidence="1">
    <name type="scientific">uncultured Caudovirales phage</name>
    <dbReference type="NCBI Taxonomy" id="2100421"/>
    <lineage>
        <taxon>Viruses</taxon>
        <taxon>Duplodnaviria</taxon>
        <taxon>Heunggongvirae</taxon>
        <taxon>Uroviricota</taxon>
        <taxon>Caudoviricetes</taxon>
        <taxon>Peduoviridae</taxon>
        <taxon>Maltschvirus</taxon>
        <taxon>Maltschvirus maltsch</taxon>
    </lineage>
</organism>
<reference evidence="1" key="1">
    <citation type="submission" date="2020-05" db="EMBL/GenBank/DDBJ databases">
        <authorList>
            <person name="Chiriac C."/>
            <person name="Salcher M."/>
            <person name="Ghai R."/>
            <person name="Kavagutti S V."/>
        </authorList>
    </citation>
    <scope>NUCLEOTIDE SEQUENCE</scope>
</reference>
<proteinExistence type="predicted"/>
<accession>A0A6J7X3V8</accession>
<sequence>MANNIGWGQGANNNTIGWGQGAANNSINWGYSHYVSYSGETEIVGNESIINTNFRTRVTTDSGTYEAESCLLQTLENLDRL</sequence>
<dbReference type="EMBL" id="LR798326">
    <property type="protein sequence ID" value="CAB5223980.1"/>
    <property type="molecule type" value="Genomic_DNA"/>
</dbReference>
<name>A0A6J7X3V8_9CAUD</name>
<gene>
    <name evidence="1" type="ORF">UFOVP387_22</name>
</gene>